<protein>
    <recommendedName>
        <fullName evidence="3">Flagellar biosynthesis protein FlgE</fullName>
    </recommendedName>
</protein>
<sequence length="84" mass="8778">MIYDKVSTNRSAAFEAGVNALQNAQMSTNAVAKSFAESAAGHQASNTLNNNVVTLKSAEIQAKASAEVISRSDSMLGSIIDIFV</sequence>
<evidence type="ECO:0008006" key="3">
    <source>
        <dbReference type="Google" id="ProtNLM"/>
    </source>
</evidence>
<proteinExistence type="predicted"/>
<dbReference type="RefSeq" id="WP_311368666.1">
    <property type="nucleotide sequence ID" value="NZ_JAVRHX010000002.1"/>
</dbReference>
<evidence type="ECO:0000313" key="2">
    <source>
        <dbReference type="Proteomes" id="UP001253545"/>
    </source>
</evidence>
<evidence type="ECO:0000313" key="1">
    <source>
        <dbReference type="EMBL" id="MDT0595151.1"/>
    </source>
</evidence>
<gene>
    <name evidence="1" type="ORF">RM552_09875</name>
</gene>
<name>A0ABU2ZSB4_9ALTE</name>
<keyword evidence="2" id="KW-1185">Reference proteome</keyword>
<comment type="caution">
    <text evidence="1">The sequence shown here is derived from an EMBL/GenBank/DDBJ whole genome shotgun (WGS) entry which is preliminary data.</text>
</comment>
<accession>A0ABU2ZSB4</accession>
<dbReference type="EMBL" id="JAVRHX010000002">
    <property type="protein sequence ID" value="MDT0595151.1"/>
    <property type="molecule type" value="Genomic_DNA"/>
</dbReference>
<organism evidence="1 2">
    <name type="scientific">Glaciecola petra</name>
    <dbReference type="NCBI Taxonomy" id="3075602"/>
    <lineage>
        <taxon>Bacteria</taxon>
        <taxon>Pseudomonadati</taxon>
        <taxon>Pseudomonadota</taxon>
        <taxon>Gammaproteobacteria</taxon>
        <taxon>Alteromonadales</taxon>
        <taxon>Alteromonadaceae</taxon>
        <taxon>Glaciecola</taxon>
    </lineage>
</organism>
<reference evidence="1 2" key="1">
    <citation type="submission" date="2023-09" db="EMBL/GenBank/DDBJ databases">
        <authorList>
            <person name="Rey-Velasco X."/>
        </authorList>
    </citation>
    <scope>NUCLEOTIDE SEQUENCE [LARGE SCALE GENOMIC DNA]</scope>
    <source>
        <strain evidence="1 2">P117</strain>
    </source>
</reference>
<dbReference type="Proteomes" id="UP001253545">
    <property type="component" value="Unassembled WGS sequence"/>
</dbReference>